<name>A0A7V8V3B3_9BACT</name>
<keyword evidence="1" id="KW-0472">Membrane</keyword>
<dbReference type="Proteomes" id="UP000551616">
    <property type="component" value="Unassembled WGS sequence"/>
</dbReference>
<protein>
    <recommendedName>
        <fullName evidence="2">DUF1559 domain-containing protein</fullName>
    </recommendedName>
</protein>
<dbReference type="InterPro" id="IPR045584">
    <property type="entry name" value="Pilin-like"/>
</dbReference>
<reference evidence="3 4" key="1">
    <citation type="submission" date="2020-05" db="EMBL/GenBank/DDBJ databases">
        <title>Bremerella alba sp. nov., a novel planctomycete isolated from the surface of the macroalga Fucus spiralis.</title>
        <authorList>
            <person name="Godinho O."/>
            <person name="Botelho R."/>
            <person name="Albuquerque L."/>
            <person name="Wiegand S."/>
            <person name="Da Costa M.S."/>
            <person name="Lobo-Da-Cunha A."/>
            <person name="Jogler C."/>
            <person name="Lage O.M."/>
        </authorList>
    </citation>
    <scope>NUCLEOTIDE SEQUENCE [LARGE SCALE GENOMIC DNA]</scope>
    <source>
        <strain evidence="3 4">FF15</strain>
    </source>
</reference>
<dbReference type="Pfam" id="PF07596">
    <property type="entry name" value="SBP_bac_10"/>
    <property type="match status" value="1"/>
</dbReference>
<dbReference type="NCBIfam" id="TIGR02532">
    <property type="entry name" value="IV_pilin_GFxxxE"/>
    <property type="match status" value="1"/>
</dbReference>
<evidence type="ECO:0000313" key="4">
    <source>
        <dbReference type="Proteomes" id="UP000551616"/>
    </source>
</evidence>
<evidence type="ECO:0000313" key="3">
    <source>
        <dbReference type="EMBL" id="MBA2114120.1"/>
    </source>
</evidence>
<feature type="domain" description="DUF1559" evidence="2">
    <location>
        <begin position="37"/>
        <end position="308"/>
    </location>
</feature>
<dbReference type="AlphaFoldDB" id="A0A7V8V3B3"/>
<dbReference type="Gene3D" id="3.30.700.10">
    <property type="entry name" value="Glycoprotein, Type 4 Pilin"/>
    <property type="match status" value="1"/>
</dbReference>
<dbReference type="EMBL" id="JABRWO010000003">
    <property type="protein sequence ID" value="MBA2114120.1"/>
    <property type="molecule type" value="Genomic_DNA"/>
</dbReference>
<comment type="caution">
    <text evidence="3">The sequence shown here is derived from an EMBL/GenBank/DDBJ whole genome shotgun (WGS) entry which is preliminary data.</text>
</comment>
<accession>A0A7V8V3B3</accession>
<sequence length="327" mass="35767">MTVHATRRRYAAFTLVELLVVIAIIGVLIALLLPAVQQAREAARRIQCNNNLKQLGLALHNYHDTFLVFPPGKIGTTFPDTYTAATANRRLGWTAFIYPFIEQDNVYQQFVPYMNGDLQIGSPATWPASETRIPALNCPSDPASSKSIGFNSSGAERERAYHSYAGCMGSTGTMIGSDNSGSQLNGMFYSASKTRMRDLTDGTSNTAMVGEIRLAEADGSQSGDSGDDWRGYTFNMAAPNNWFSTRNPPNTATADQLGRCRQDFDDMPCVKVSVSNDNMYLHARSMHPGGALTCLADGSVRFIPETIHTETFQFLGSRNDGQVLGEF</sequence>
<keyword evidence="4" id="KW-1185">Reference proteome</keyword>
<dbReference type="NCBIfam" id="TIGR04294">
    <property type="entry name" value="pre_pil_HX9DG"/>
    <property type="match status" value="1"/>
</dbReference>
<dbReference type="Pfam" id="PF07963">
    <property type="entry name" value="N_methyl"/>
    <property type="match status" value="1"/>
</dbReference>
<evidence type="ECO:0000256" key="1">
    <source>
        <dbReference type="SAM" id="Phobius"/>
    </source>
</evidence>
<dbReference type="SUPFAM" id="SSF54523">
    <property type="entry name" value="Pili subunits"/>
    <property type="match status" value="1"/>
</dbReference>
<dbReference type="RefSeq" id="WP_207395605.1">
    <property type="nucleotide sequence ID" value="NZ_JABRWO010000003.1"/>
</dbReference>
<dbReference type="InterPro" id="IPR027558">
    <property type="entry name" value="Pre_pil_HX9DG_C"/>
</dbReference>
<evidence type="ECO:0000259" key="2">
    <source>
        <dbReference type="Pfam" id="PF07596"/>
    </source>
</evidence>
<dbReference type="PANTHER" id="PTHR30093">
    <property type="entry name" value="GENERAL SECRETION PATHWAY PROTEIN G"/>
    <property type="match status" value="1"/>
</dbReference>
<gene>
    <name evidence="3" type="ORF">HOV93_12760</name>
</gene>
<keyword evidence="1" id="KW-1133">Transmembrane helix</keyword>
<feature type="transmembrane region" description="Helical" evidence="1">
    <location>
        <begin position="12"/>
        <end position="36"/>
    </location>
</feature>
<dbReference type="InterPro" id="IPR011453">
    <property type="entry name" value="DUF1559"/>
</dbReference>
<dbReference type="PANTHER" id="PTHR30093:SF2">
    <property type="entry name" value="TYPE II SECRETION SYSTEM PROTEIN H"/>
    <property type="match status" value="1"/>
</dbReference>
<keyword evidence="1" id="KW-0812">Transmembrane</keyword>
<dbReference type="InterPro" id="IPR012902">
    <property type="entry name" value="N_methyl_site"/>
</dbReference>
<proteinExistence type="predicted"/>
<organism evidence="3 4">
    <name type="scientific">Bremerella alba</name>
    <dbReference type="NCBI Taxonomy" id="980252"/>
    <lineage>
        <taxon>Bacteria</taxon>
        <taxon>Pseudomonadati</taxon>
        <taxon>Planctomycetota</taxon>
        <taxon>Planctomycetia</taxon>
        <taxon>Pirellulales</taxon>
        <taxon>Pirellulaceae</taxon>
        <taxon>Bremerella</taxon>
    </lineage>
</organism>